<dbReference type="GO" id="GO:0003824">
    <property type="term" value="F:catalytic activity"/>
    <property type="evidence" value="ECO:0007669"/>
    <property type="project" value="InterPro"/>
</dbReference>
<dbReference type="Gene3D" id="3.40.50.12780">
    <property type="entry name" value="N-terminal domain of ligase-like"/>
    <property type="match status" value="1"/>
</dbReference>
<dbReference type="InterPro" id="IPR042099">
    <property type="entry name" value="ANL_N_sf"/>
</dbReference>
<dbReference type="CDD" id="cd05930">
    <property type="entry name" value="A_NRPS"/>
    <property type="match status" value="1"/>
</dbReference>
<evidence type="ECO:0000259" key="3">
    <source>
        <dbReference type="PROSITE" id="PS50075"/>
    </source>
</evidence>
<dbReference type="InterPro" id="IPR001242">
    <property type="entry name" value="Condensation_dom"/>
</dbReference>
<keyword evidence="1" id="KW-0596">Phosphopantetheine</keyword>
<dbReference type="PROSITE" id="PS50075">
    <property type="entry name" value="CARRIER"/>
    <property type="match status" value="1"/>
</dbReference>
<dbReference type="GO" id="GO:0044550">
    <property type="term" value="P:secondary metabolite biosynthetic process"/>
    <property type="evidence" value="ECO:0007669"/>
    <property type="project" value="TreeGrafter"/>
</dbReference>
<dbReference type="InterPro" id="IPR036736">
    <property type="entry name" value="ACP-like_sf"/>
</dbReference>
<evidence type="ECO:0000313" key="5">
    <source>
        <dbReference type="EMBL" id="CAF1464388.1"/>
    </source>
</evidence>
<organism evidence="5 8">
    <name type="scientific">Adineta steineri</name>
    <dbReference type="NCBI Taxonomy" id="433720"/>
    <lineage>
        <taxon>Eukaryota</taxon>
        <taxon>Metazoa</taxon>
        <taxon>Spiralia</taxon>
        <taxon>Gnathifera</taxon>
        <taxon>Rotifera</taxon>
        <taxon>Eurotatoria</taxon>
        <taxon>Bdelloidea</taxon>
        <taxon>Adinetida</taxon>
        <taxon>Adinetidae</taxon>
        <taxon>Adineta</taxon>
    </lineage>
</organism>
<dbReference type="EMBL" id="CAJNOM010002540">
    <property type="protein sequence ID" value="CAF1634073.1"/>
    <property type="molecule type" value="Genomic_DNA"/>
</dbReference>
<dbReference type="Pfam" id="PF00856">
    <property type="entry name" value="SET"/>
    <property type="match status" value="1"/>
</dbReference>
<dbReference type="NCBIfam" id="TIGR01733">
    <property type="entry name" value="AA-adenyl-dom"/>
    <property type="match status" value="1"/>
</dbReference>
<dbReference type="Pfam" id="PF00550">
    <property type="entry name" value="PP-binding"/>
    <property type="match status" value="1"/>
</dbReference>
<dbReference type="GO" id="GO:0043041">
    <property type="term" value="P:amino acid activation for nonribosomal peptide biosynthetic process"/>
    <property type="evidence" value="ECO:0007669"/>
    <property type="project" value="TreeGrafter"/>
</dbReference>
<dbReference type="GO" id="GO:0005737">
    <property type="term" value="C:cytoplasm"/>
    <property type="evidence" value="ECO:0007669"/>
    <property type="project" value="TreeGrafter"/>
</dbReference>
<feature type="domain" description="SET" evidence="4">
    <location>
        <begin position="1"/>
        <end position="139"/>
    </location>
</feature>
<evidence type="ECO:0000256" key="2">
    <source>
        <dbReference type="ARBA" id="ARBA00022553"/>
    </source>
</evidence>
<evidence type="ECO:0000313" key="7">
    <source>
        <dbReference type="Proteomes" id="UP000663832"/>
    </source>
</evidence>
<name>A0A815QK13_9BILA</name>
<protein>
    <recommendedName>
        <fullName evidence="9">Carrier domain-containing protein</fullName>
    </recommendedName>
</protein>
<sequence length="1433" mass="165522">MKESKYGVDEKGLFAVEKIYKGEELIYEYDPLVEEWPFYPDNDKRGKYTKAELFKLIENNPKLSKLIYYQAYNVDDDLFNLPFKYAVMDSDNVDDCEKRFPHTLFINHSCDPNIGFIEVTKCYALRDIDIGEEIAHNYGCIMTKNPFQVGLKCQCGSKEKCQQILRMDFYKDPIWRQENERYCFSYVKKKIQELLYNNETIAKTTIVEQQMSMTDASMFWLGVLHGYKLDRSLPLPFDRYRLVDEDRTGRGISVFVDFGEDLSHYFLHYASSMNIELEHLVFAIYYAFMFKLTNGETDLCVAVNIDSRHKDEFKTAIGLFGNIVPLRCQLDPHWSFRRLIEHVCEIIASTMKYSYFPLKRILAQHSNASKPAFLDILFEFLSNENVENKILFDDSRLHAMSMTSIRSNDEEIMSNFDFSLTMQHNSNTNQLSCTINASLDLFNRNTIEKVGQRFHSICKQLFTSTHDQTNQSIYELSLVMPDEILLKQSMNNTQVSFTSSTCIHQEFVYQVMKHPQKLAVELDDQSLTYSELLHYVQVLSLTIVNEYHVLPGEVVCQCVERSLSMVIGIMGIEIAGGVYCPLSPRDPQHRLHGLVEQTQCRLVLAHHSTTLKFSSEIVSCNLDLIWNVDHINSSIIMDRLLDIVVTTDDIAYIVFTSGSTGTSKGVQIRHRNLLSCIDSLVRLNLFTNKDTMIQMASCSYDVHVQEIIGTLIAGSTIIMLHPQGNMDLDYITKMLNEKQVSYLQCVPAYVNILLEFLQSHSIPSFGNLRNVDIGGEASTVQLMDKLYTYLPQTCSVWNIYGPAETTVDCTGYIIVRNLNMISIPMGRPLLNYRCMIMNEYLQSSITGEEGELFIGGVGVFAGYLGRNDLTAKALVEIDGEVFYRTGDLVRMENNGLLHYQGRKDHQVKLRGQRIELGEIERCLLDITSISACVVIKWNDDYLVAYVQSSDIHEEQLRQHCQSHLPSHMIPSFFIILEKLPLNANGKVDRKYLPIQKTSFHSPGTIHHQHVEPRNELEIYIHSLWCQILCYTRISIDTNFFGIGGHSLLLIQLYQNYKMTLNIDATKINISRLFEYTTIADHARLIHQSIDDPETYQKLSVIHDTQETSIRERVCLSSQENIILVADELSRYEPFPVTEIQLAYLVGREGIIDLGHASAFVYSEYDFSSTFNIECFERALNYLIQRHEALRLIFPSHTEQKILKTVPYYSISILNLDDVQSSQKHLIERREQLSHQIRPADQWPLFDFQMTRFISDDGYNIRLHFGFDILILDFWSTNLVLYELNQLYCNRDVILAELKLSYRDYIVAEQQWKHTTTYSNDRQYWINRLKSFPLGPNLPLQCLPNEIHVQRHCNAATILDQSLWQKLRKRITDHGLTPAGFLASIYALVLSKWSDNKHFALNLPVFNRLPIHPQVNQIAGDFTTVIPLEINSDK</sequence>
<evidence type="ECO:0000313" key="6">
    <source>
        <dbReference type="EMBL" id="CAF1634073.1"/>
    </source>
</evidence>
<dbReference type="PROSITE" id="PS00455">
    <property type="entry name" value="AMP_BINDING"/>
    <property type="match status" value="1"/>
</dbReference>
<dbReference type="PANTHER" id="PTHR45527:SF1">
    <property type="entry name" value="FATTY ACID SYNTHASE"/>
    <property type="match status" value="1"/>
</dbReference>
<proteinExistence type="predicted"/>
<dbReference type="Proteomes" id="UP000663832">
    <property type="component" value="Unassembled WGS sequence"/>
</dbReference>
<evidence type="ECO:0008006" key="9">
    <source>
        <dbReference type="Google" id="ProtNLM"/>
    </source>
</evidence>
<dbReference type="Pfam" id="PF00668">
    <property type="entry name" value="Condensation"/>
    <property type="match status" value="2"/>
</dbReference>
<dbReference type="SUPFAM" id="SSF56801">
    <property type="entry name" value="Acetyl-CoA synthetase-like"/>
    <property type="match status" value="1"/>
</dbReference>
<dbReference type="InterPro" id="IPR001214">
    <property type="entry name" value="SET_dom"/>
</dbReference>
<dbReference type="InterPro" id="IPR000873">
    <property type="entry name" value="AMP-dep_synth/lig_dom"/>
</dbReference>
<dbReference type="Gene3D" id="3.30.559.10">
    <property type="entry name" value="Chloramphenicol acetyltransferase-like domain"/>
    <property type="match status" value="1"/>
</dbReference>
<feature type="domain" description="Carrier" evidence="3">
    <location>
        <begin position="1011"/>
        <end position="1089"/>
    </location>
</feature>
<evidence type="ECO:0000256" key="1">
    <source>
        <dbReference type="ARBA" id="ARBA00022450"/>
    </source>
</evidence>
<keyword evidence="7" id="KW-1185">Reference proteome</keyword>
<dbReference type="InterPro" id="IPR046341">
    <property type="entry name" value="SET_dom_sf"/>
</dbReference>
<dbReference type="InterPro" id="IPR020845">
    <property type="entry name" value="AMP-binding_CS"/>
</dbReference>
<keyword evidence="2" id="KW-0597">Phosphoprotein</keyword>
<dbReference type="GO" id="GO:0031177">
    <property type="term" value="F:phosphopantetheine binding"/>
    <property type="evidence" value="ECO:0007669"/>
    <property type="project" value="TreeGrafter"/>
</dbReference>
<evidence type="ECO:0000313" key="8">
    <source>
        <dbReference type="Proteomes" id="UP000663877"/>
    </source>
</evidence>
<dbReference type="Proteomes" id="UP000663877">
    <property type="component" value="Unassembled WGS sequence"/>
</dbReference>
<accession>A0A815QK13</accession>
<dbReference type="Gene3D" id="3.30.559.30">
    <property type="entry name" value="Nonribosomal peptide synthetase, condensation domain"/>
    <property type="match status" value="2"/>
</dbReference>
<dbReference type="PANTHER" id="PTHR45527">
    <property type="entry name" value="NONRIBOSOMAL PEPTIDE SYNTHETASE"/>
    <property type="match status" value="1"/>
</dbReference>
<feature type="non-terminal residue" evidence="5">
    <location>
        <position position="1"/>
    </location>
</feature>
<evidence type="ECO:0000259" key="4">
    <source>
        <dbReference type="PROSITE" id="PS50280"/>
    </source>
</evidence>
<dbReference type="InterPro" id="IPR010071">
    <property type="entry name" value="AA_adenyl_dom"/>
</dbReference>
<dbReference type="SUPFAM" id="SSF52777">
    <property type="entry name" value="CoA-dependent acyltransferases"/>
    <property type="match status" value="3"/>
</dbReference>
<dbReference type="Gene3D" id="1.10.1200.10">
    <property type="entry name" value="ACP-like"/>
    <property type="match status" value="1"/>
</dbReference>
<dbReference type="SUPFAM" id="SSF47336">
    <property type="entry name" value="ACP-like"/>
    <property type="match status" value="1"/>
</dbReference>
<dbReference type="InterPro" id="IPR023213">
    <property type="entry name" value="CAT-like_dom_sf"/>
</dbReference>
<reference evidence="5" key="1">
    <citation type="submission" date="2021-02" db="EMBL/GenBank/DDBJ databases">
        <authorList>
            <person name="Nowell W R."/>
        </authorList>
    </citation>
    <scope>NUCLEOTIDE SEQUENCE</scope>
</reference>
<dbReference type="InterPro" id="IPR009081">
    <property type="entry name" value="PP-bd_ACP"/>
</dbReference>
<dbReference type="SUPFAM" id="SSF82199">
    <property type="entry name" value="SET domain"/>
    <property type="match status" value="1"/>
</dbReference>
<dbReference type="Gene3D" id="3.30.300.30">
    <property type="match status" value="1"/>
</dbReference>
<dbReference type="InterPro" id="IPR045851">
    <property type="entry name" value="AMP-bd_C_sf"/>
</dbReference>
<dbReference type="Pfam" id="PF13193">
    <property type="entry name" value="AMP-binding_C"/>
    <property type="match status" value="1"/>
</dbReference>
<dbReference type="PROSITE" id="PS50280">
    <property type="entry name" value="SET"/>
    <property type="match status" value="1"/>
</dbReference>
<dbReference type="Gene3D" id="2.170.270.10">
    <property type="entry name" value="SET domain"/>
    <property type="match status" value="1"/>
</dbReference>
<dbReference type="InterPro" id="IPR025110">
    <property type="entry name" value="AMP-bd_C"/>
</dbReference>
<dbReference type="EMBL" id="CAJNOI010002221">
    <property type="protein sequence ID" value="CAF1464388.1"/>
    <property type="molecule type" value="Genomic_DNA"/>
</dbReference>
<gene>
    <name evidence="5" type="ORF">BJG266_LOCUS41158</name>
    <name evidence="6" type="ORF">QVE165_LOCUS58025</name>
</gene>
<dbReference type="OrthoDB" id="416786at2759"/>
<comment type="caution">
    <text evidence="5">The sequence shown here is derived from an EMBL/GenBank/DDBJ whole genome shotgun (WGS) entry which is preliminary data.</text>
</comment>
<dbReference type="Pfam" id="PF00501">
    <property type="entry name" value="AMP-binding"/>
    <property type="match status" value="1"/>
</dbReference>